<dbReference type="Pfam" id="PF07722">
    <property type="entry name" value="Peptidase_C26"/>
    <property type="match status" value="1"/>
</dbReference>
<dbReference type="PANTHER" id="PTHR43235">
    <property type="entry name" value="GLUTAMINE AMIDOTRANSFERASE PB2B2.05-RELATED"/>
    <property type="match status" value="1"/>
</dbReference>
<dbReference type="GO" id="GO:0005829">
    <property type="term" value="C:cytosol"/>
    <property type="evidence" value="ECO:0007669"/>
    <property type="project" value="TreeGrafter"/>
</dbReference>
<comment type="caution">
    <text evidence="1">The sequence shown here is derived from an EMBL/GenBank/DDBJ whole genome shotgun (WGS) entry which is preliminary data.</text>
</comment>
<dbReference type="RefSeq" id="WP_168986374.1">
    <property type="nucleotide sequence ID" value="NZ_CAWPHM010000275.1"/>
</dbReference>
<evidence type="ECO:0000313" key="2">
    <source>
        <dbReference type="Proteomes" id="UP000599523"/>
    </source>
</evidence>
<protein>
    <submittedName>
        <fullName evidence="1">Gamma-glutamyl-gamma-aminobutyrate hydrolase family protein</fullName>
    </submittedName>
</protein>
<accession>A0A972FAF0</accession>
<dbReference type="EMBL" id="WTVM01000004">
    <property type="protein sequence ID" value="NMG01577.1"/>
    <property type="molecule type" value="Genomic_DNA"/>
</dbReference>
<dbReference type="InterPro" id="IPR029062">
    <property type="entry name" value="Class_I_gatase-like"/>
</dbReference>
<dbReference type="PROSITE" id="PS51273">
    <property type="entry name" value="GATASE_TYPE_1"/>
    <property type="match status" value="1"/>
</dbReference>
<dbReference type="InterPro" id="IPR044668">
    <property type="entry name" value="PuuD-like"/>
</dbReference>
<dbReference type="AlphaFoldDB" id="A0A972FAF0"/>
<dbReference type="GO" id="GO:0033969">
    <property type="term" value="F:gamma-glutamyl-gamma-aminobutyrate hydrolase activity"/>
    <property type="evidence" value="ECO:0007669"/>
    <property type="project" value="TreeGrafter"/>
</dbReference>
<keyword evidence="1" id="KW-0378">Hydrolase</keyword>
<gene>
    <name evidence="1" type="ORF">GPA21_01130</name>
</gene>
<dbReference type="Proteomes" id="UP000599523">
    <property type="component" value="Unassembled WGS sequence"/>
</dbReference>
<sequence length="229" mass="24994">MARPVIAVTGPERGAFGPRALVAAAIRWYGGKPVHIRPSEIDCHPAYDGVVVTGGHDIDPVLYAAEPEVEPRHDKARDALETRIIEEALWRRLPLLGICRGAQLLNVCLGGSLHQELRSRRRHTSNRWTILPLKTLRIQSGTVLAELMGGARCRINSLHNQAIDTVGDGLRVSGVDLDGIVQAIEDPSRGFLVGVQWHPEFLIAMPRHRVLFRALVEAATAAAGSRTVA</sequence>
<dbReference type="SUPFAM" id="SSF52317">
    <property type="entry name" value="Class I glutamine amidotransferase-like"/>
    <property type="match status" value="1"/>
</dbReference>
<dbReference type="GO" id="GO:0006598">
    <property type="term" value="P:polyamine catabolic process"/>
    <property type="evidence" value="ECO:0007669"/>
    <property type="project" value="TreeGrafter"/>
</dbReference>
<reference evidence="1" key="1">
    <citation type="submission" date="2019-12" db="EMBL/GenBank/DDBJ databases">
        <title>Comparative genomics gives insights into the taxonomy of the Azoarcus-Aromatoleum group and reveals separate origins of nif in the plant-associated Azoarcus and non-plant-associated Aromatoleum sub-groups.</title>
        <authorList>
            <person name="Lafos M."/>
            <person name="Maluk M."/>
            <person name="Batista M."/>
            <person name="Junghare M."/>
            <person name="Carmona M."/>
            <person name="Faoro H."/>
            <person name="Cruz L.M."/>
            <person name="Battistoni F."/>
            <person name="De Souza E."/>
            <person name="Pedrosa F."/>
            <person name="Chen W.-M."/>
            <person name="Poole P.S."/>
            <person name="Dixon R.A."/>
            <person name="James E.K."/>
        </authorList>
    </citation>
    <scope>NUCLEOTIDE SEQUENCE</scope>
    <source>
        <strain evidence="1">NSC3</strain>
    </source>
</reference>
<dbReference type="CDD" id="cd01745">
    <property type="entry name" value="GATase1_2"/>
    <property type="match status" value="1"/>
</dbReference>
<dbReference type="PANTHER" id="PTHR43235:SF1">
    <property type="entry name" value="GLUTAMINE AMIDOTRANSFERASE PB2B2.05-RELATED"/>
    <property type="match status" value="1"/>
</dbReference>
<dbReference type="Gene3D" id="3.40.50.880">
    <property type="match status" value="1"/>
</dbReference>
<keyword evidence="2" id="KW-1185">Reference proteome</keyword>
<evidence type="ECO:0000313" key="1">
    <source>
        <dbReference type="EMBL" id="NMG01577.1"/>
    </source>
</evidence>
<name>A0A972FAF0_9RHOO</name>
<organism evidence="1 2">
    <name type="scientific">Azoarcus taiwanensis</name>
    <dbReference type="NCBI Taxonomy" id="666964"/>
    <lineage>
        <taxon>Bacteria</taxon>
        <taxon>Pseudomonadati</taxon>
        <taxon>Pseudomonadota</taxon>
        <taxon>Betaproteobacteria</taxon>
        <taxon>Rhodocyclales</taxon>
        <taxon>Zoogloeaceae</taxon>
        <taxon>Azoarcus</taxon>
    </lineage>
</organism>
<dbReference type="InterPro" id="IPR011697">
    <property type="entry name" value="Peptidase_C26"/>
</dbReference>
<proteinExistence type="predicted"/>